<keyword evidence="7 12" id="KW-0479">Metal-binding</keyword>
<sequence length="500" mass="55711">MEALDLARWQFGITTVYHFILVPLTIGLAPLVAIMQTKWLRSGEEKWMRLAEFFGKILIINFALGVATGIVQEFQFGMNWSEYSRFVGDIFGAPLAFEALLAFFLESTFLGLWVFGRGRMSAKLNTLCIWLVAIGVNLSAYFILAANSFMQHPVGAIYNEETGRAELDGVGGFLEVLTNVKALAAISHVITASFMVAGTVVAGIAVWWMVRSTRRSIEGQPEMWRSAARFGAVTILISAGLVGLSGHWQGQLVYAQQPMKMASAEAQCHTEEGAPLSLIAIGDFTNDCENVLRILDIPFVTSFMATNHFTGPESEVAGVAEVQEFYQEQFAELHGEDYDYRPNLFVTYYSFRGMIGFMAFPVILALATLWKTRENRMWVSDRWATFAILTIPTPFIASNFGWIFTEMGRQPWVVAPNLENLDQPTATGVDRVMLLTDWGVSQVTSPGMVLGTLIGFTVLYLMLGIVWFLLVRRYTYEGINLTGGEAPQPDDENQPLSFVY</sequence>
<keyword evidence="5 12" id="KW-0349">Heme</keyword>
<evidence type="ECO:0000313" key="13">
    <source>
        <dbReference type="EMBL" id="AZN29568.1"/>
    </source>
</evidence>
<dbReference type="Proteomes" id="UP000270021">
    <property type="component" value="Chromosome"/>
</dbReference>
<dbReference type="GO" id="GO:0046872">
    <property type="term" value="F:metal ion binding"/>
    <property type="evidence" value="ECO:0007669"/>
    <property type="project" value="UniProtKB-UniRule"/>
</dbReference>
<evidence type="ECO:0000256" key="12">
    <source>
        <dbReference type="PIRNR" id="PIRNR006446"/>
    </source>
</evidence>
<dbReference type="PANTHER" id="PTHR30365:SF15">
    <property type="entry name" value="CYTOCHROME BD UBIQUINOL OXIDASE SUBUNIT 1"/>
    <property type="match status" value="1"/>
</dbReference>
<dbReference type="GO" id="GO:0016682">
    <property type="term" value="F:oxidoreductase activity, acting on diphenols and related substances as donors, oxygen as acceptor"/>
    <property type="evidence" value="ECO:0007669"/>
    <property type="project" value="TreeGrafter"/>
</dbReference>
<feature type="transmembrane region" description="Helical" evidence="12">
    <location>
        <begin position="53"/>
        <end position="71"/>
    </location>
</feature>
<dbReference type="RefSeq" id="WP_126039527.1">
    <property type="nucleotide sequence ID" value="NZ_CP034438.1"/>
</dbReference>
<evidence type="ECO:0000256" key="11">
    <source>
        <dbReference type="ARBA" id="ARBA00023136"/>
    </source>
</evidence>
<feature type="transmembrane region" description="Helical" evidence="12">
    <location>
        <begin position="127"/>
        <end position="146"/>
    </location>
</feature>
<evidence type="ECO:0000313" key="14">
    <source>
        <dbReference type="Proteomes" id="UP000270021"/>
    </source>
</evidence>
<evidence type="ECO:0000256" key="1">
    <source>
        <dbReference type="ARBA" id="ARBA00004651"/>
    </source>
</evidence>
<evidence type="ECO:0000256" key="6">
    <source>
        <dbReference type="ARBA" id="ARBA00022692"/>
    </source>
</evidence>
<dbReference type="GO" id="GO:0019646">
    <property type="term" value="P:aerobic electron transport chain"/>
    <property type="evidence" value="ECO:0007669"/>
    <property type="project" value="InterPro"/>
</dbReference>
<evidence type="ECO:0000256" key="10">
    <source>
        <dbReference type="ARBA" id="ARBA00023004"/>
    </source>
</evidence>
<proteinExistence type="inferred from homology"/>
<dbReference type="GO" id="GO:0005886">
    <property type="term" value="C:plasma membrane"/>
    <property type="evidence" value="ECO:0007669"/>
    <property type="project" value="UniProtKB-SubCell"/>
</dbReference>
<feature type="transmembrane region" description="Helical" evidence="12">
    <location>
        <begin position="15"/>
        <end position="33"/>
    </location>
</feature>
<keyword evidence="14" id="KW-1185">Reference proteome</keyword>
<dbReference type="InterPro" id="IPR002585">
    <property type="entry name" value="Cyt-d_ubiquinol_oxidase_su_1"/>
</dbReference>
<reference evidence="13 14" key="1">
    <citation type="submission" date="2018-12" db="EMBL/GenBank/DDBJ databases">
        <title>Complete genome sequence of Flaviflexus salsibiostraticola KCTC 33148.</title>
        <authorList>
            <person name="Bae J.-W."/>
        </authorList>
    </citation>
    <scope>NUCLEOTIDE SEQUENCE [LARGE SCALE GENOMIC DNA]</scope>
    <source>
        <strain evidence="13 14">KCTC 33148</strain>
    </source>
</reference>
<dbReference type="EMBL" id="CP034438">
    <property type="protein sequence ID" value="AZN29568.1"/>
    <property type="molecule type" value="Genomic_DNA"/>
</dbReference>
<evidence type="ECO:0000256" key="2">
    <source>
        <dbReference type="ARBA" id="ARBA00009819"/>
    </source>
</evidence>
<name>A0A3Q8WSX7_9ACTO</name>
<feature type="transmembrane region" description="Helical" evidence="12">
    <location>
        <begin position="230"/>
        <end position="248"/>
    </location>
</feature>
<keyword evidence="8 12" id="KW-0249">Electron transport</keyword>
<evidence type="ECO:0000256" key="3">
    <source>
        <dbReference type="ARBA" id="ARBA00022448"/>
    </source>
</evidence>
<keyword evidence="9 12" id="KW-1133">Transmembrane helix</keyword>
<feature type="transmembrane region" description="Helical" evidence="12">
    <location>
        <begin position="182"/>
        <end position="210"/>
    </location>
</feature>
<protein>
    <submittedName>
        <fullName evidence="13">Cytochrome ubiquinol oxidase subunit I</fullName>
    </submittedName>
</protein>
<feature type="transmembrane region" description="Helical" evidence="12">
    <location>
        <begin position="448"/>
        <end position="470"/>
    </location>
</feature>
<dbReference type="GO" id="GO:0070069">
    <property type="term" value="C:cytochrome complex"/>
    <property type="evidence" value="ECO:0007669"/>
    <property type="project" value="UniProtKB-UniRule"/>
</dbReference>
<feature type="transmembrane region" description="Helical" evidence="12">
    <location>
        <begin position="91"/>
        <end position="115"/>
    </location>
</feature>
<keyword evidence="11 12" id="KW-0472">Membrane</keyword>
<gene>
    <name evidence="13" type="ORF">EJO69_04040</name>
</gene>
<dbReference type="PANTHER" id="PTHR30365">
    <property type="entry name" value="CYTOCHROME D UBIQUINOL OXIDASE"/>
    <property type="match status" value="1"/>
</dbReference>
<evidence type="ECO:0000256" key="9">
    <source>
        <dbReference type="ARBA" id="ARBA00022989"/>
    </source>
</evidence>
<dbReference type="KEGG" id="fsl:EJO69_04040"/>
<keyword evidence="6 12" id="KW-0812">Transmembrane</keyword>
<dbReference type="Pfam" id="PF01654">
    <property type="entry name" value="Cyt_bd_oxida_I"/>
    <property type="match status" value="1"/>
</dbReference>
<comment type="subcellular location">
    <subcellularLocation>
        <location evidence="1">Cell membrane</location>
        <topology evidence="1">Multi-pass membrane protein</topology>
    </subcellularLocation>
</comment>
<evidence type="ECO:0000256" key="4">
    <source>
        <dbReference type="ARBA" id="ARBA00022475"/>
    </source>
</evidence>
<feature type="transmembrane region" description="Helical" evidence="12">
    <location>
        <begin position="382"/>
        <end position="404"/>
    </location>
</feature>
<dbReference type="GO" id="GO:0009055">
    <property type="term" value="F:electron transfer activity"/>
    <property type="evidence" value="ECO:0007669"/>
    <property type="project" value="UniProtKB-UniRule"/>
</dbReference>
<evidence type="ECO:0000256" key="7">
    <source>
        <dbReference type="ARBA" id="ARBA00022723"/>
    </source>
</evidence>
<keyword evidence="4 12" id="KW-1003">Cell membrane</keyword>
<accession>A0A3Q8WSX7</accession>
<evidence type="ECO:0000256" key="5">
    <source>
        <dbReference type="ARBA" id="ARBA00022617"/>
    </source>
</evidence>
<keyword evidence="3 12" id="KW-0813">Transport</keyword>
<evidence type="ECO:0000256" key="8">
    <source>
        <dbReference type="ARBA" id="ARBA00022982"/>
    </source>
</evidence>
<dbReference type="GO" id="GO:0020037">
    <property type="term" value="F:heme binding"/>
    <property type="evidence" value="ECO:0007669"/>
    <property type="project" value="TreeGrafter"/>
</dbReference>
<feature type="transmembrane region" description="Helical" evidence="12">
    <location>
        <begin position="349"/>
        <end position="370"/>
    </location>
</feature>
<dbReference type="OrthoDB" id="9807042at2"/>
<dbReference type="PIRSF" id="PIRSF006446">
    <property type="entry name" value="Cyt_quinol_oxidase_1"/>
    <property type="match status" value="1"/>
</dbReference>
<comment type="similarity">
    <text evidence="2 12">Belongs to the cytochrome ubiquinol oxidase subunit 1 family.</text>
</comment>
<organism evidence="13 14">
    <name type="scientific">Flaviflexus salsibiostraticola</name>
    <dbReference type="NCBI Taxonomy" id="1282737"/>
    <lineage>
        <taxon>Bacteria</taxon>
        <taxon>Bacillati</taxon>
        <taxon>Actinomycetota</taxon>
        <taxon>Actinomycetes</taxon>
        <taxon>Actinomycetales</taxon>
        <taxon>Actinomycetaceae</taxon>
        <taxon>Flaviflexus</taxon>
    </lineage>
</organism>
<keyword evidence="10 12" id="KW-0408">Iron</keyword>
<dbReference type="AlphaFoldDB" id="A0A3Q8WSX7"/>